<dbReference type="RefSeq" id="XP_052131196.1">
    <property type="nucleotide sequence ID" value="XM_052275236.1"/>
</dbReference>
<dbReference type="GO" id="GO:0016787">
    <property type="term" value="F:hydrolase activity"/>
    <property type="evidence" value="ECO:0007669"/>
    <property type="project" value="UniProtKB-KW"/>
</dbReference>
<gene>
    <name evidence="4" type="primary">LOC113218087</name>
</gene>
<evidence type="ECO:0000313" key="4">
    <source>
        <dbReference type="RefSeq" id="XP_052131196.1"/>
    </source>
</evidence>
<dbReference type="GeneID" id="113218087"/>
<comment type="similarity">
    <text evidence="1">Belongs to the helicase family.</text>
</comment>
<keyword evidence="1" id="KW-0227">DNA damage</keyword>
<protein>
    <recommendedName>
        <fullName evidence="1">ATP-dependent DNA helicase</fullName>
        <ecNumber evidence="1">5.6.2.3</ecNumber>
    </recommendedName>
</protein>
<dbReference type="InterPro" id="IPR010285">
    <property type="entry name" value="DNA_helicase_pif1-like_DEAD"/>
</dbReference>
<dbReference type="GO" id="GO:0006281">
    <property type="term" value="P:DNA repair"/>
    <property type="evidence" value="ECO:0007669"/>
    <property type="project" value="UniProtKB-KW"/>
</dbReference>
<dbReference type="PANTHER" id="PTHR47642:SF5">
    <property type="entry name" value="ATP-DEPENDENT DNA HELICASE"/>
    <property type="match status" value="1"/>
</dbReference>
<keyword evidence="1" id="KW-0378">Hydrolase</keyword>
<dbReference type="Proteomes" id="UP000504606">
    <property type="component" value="Unplaced"/>
</dbReference>
<accession>A0A9C6X8P6</accession>
<name>A0A9C6X8P6_FRAOC</name>
<comment type="catalytic activity">
    <reaction evidence="1">
        <text>ATP + H2O = ADP + phosphate + H(+)</text>
        <dbReference type="Rhea" id="RHEA:13065"/>
        <dbReference type="ChEBI" id="CHEBI:15377"/>
        <dbReference type="ChEBI" id="CHEBI:15378"/>
        <dbReference type="ChEBI" id="CHEBI:30616"/>
        <dbReference type="ChEBI" id="CHEBI:43474"/>
        <dbReference type="ChEBI" id="CHEBI:456216"/>
        <dbReference type="EC" id="5.6.2.3"/>
    </reaction>
</comment>
<keyword evidence="1" id="KW-0234">DNA repair</keyword>
<dbReference type="PANTHER" id="PTHR47642">
    <property type="entry name" value="ATP-DEPENDENT DNA HELICASE"/>
    <property type="match status" value="1"/>
</dbReference>
<dbReference type="GO" id="GO:0006310">
    <property type="term" value="P:DNA recombination"/>
    <property type="evidence" value="ECO:0007669"/>
    <property type="project" value="UniProtKB-KW"/>
</dbReference>
<dbReference type="AlphaFoldDB" id="A0A9C6X8P6"/>
<dbReference type="GO" id="GO:0043139">
    <property type="term" value="F:5'-3' DNA helicase activity"/>
    <property type="evidence" value="ECO:0007669"/>
    <property type="project" value="UniProtKB-EC"/>
</dbReference>
<dbReference type="InterPro" id="IPR027417">
    <property type="entry name" value="P-loop_NTPase"/>
</dbReference>
<dbReference type="GO" id="GO:0005524">
    <property type="term" value="F:ATP binding"/>
    <property type="evidence" value="ECO:0007669"/>
    <property type="project" value="UniProtKB-KW"/>
</dbReference>
<keyword evidence="3" id="KW-1185">Reference proteome</keyword>
<dbReference type="InterPro" id="IPR051055">
    <property type="entry name" value="PIF1_helicase"/>
</dbReference>
<evidence type="ECO:0000313" key="3">
    <source>
        <dbReference type="Proteomes" id="UP000504606"/>
    </source>
</evidence>
<keyword evidence="1" id="KW-0067">ATP-binding</keyword>
<evidence type="ECO:0000259" key="2">
    <source>
        <dbReference type="Pfam" id="PF05970"/>
    </source>
</evidence>
<dbReference type="GO" id="GO:0000723">
    <property type="term" value="P:telomere maintenance"/>
    <property type="evidence" value="ECO:0007669"/>
    <property type="project" value="InterPro"/>
</dbReference>
<keyword evidence="1" id="KW-0233">DNA recombination</keyword>
<organism evidence="3 4">
    <name type="scientific">Frankliniella occidentalis</name>
    <name type="common">Western flower thrips</name>
    <name type="synonym">Euthrips occidentalis</name>
    <dbReference type="NCBI Taxonomy" id="133901"/>
    <lineage>
        <taxon>Eukaryota</taxon>
        <taxon>Metazoa</taxon>
        <taxon>Ecdysozoa</taxon>
        <taxon>Arthropoda</taxon>
        <taxon>Hexapoda</taxon>
        <taxon>Insecta</taxon>
        <taxon>Pterygota</taxon>
        <taxon>Neoptera</taxon>
        <taxon>Paraneoptera</taxon>
        <taxon>Thysanoptera</taxon>
        <taxon>Terebrantia</taxon>
        <taxon>Thripoidea</taxon>
        <taxon>Thripidae</taxon>
        <taxon>Frankliniella</taxon>
    </lineage>
</organism>
<keyword evidence="1" id="KW-0347">Helicase</keyword>
<feature type="domain" description="DNA helicase Pif1-like DEAD-box helicase" evidence="2">
    <location>
        <begin position="6"/>
        <end position="155"/>
    </location>
</feature>
<dbReference type="EC" id="5.6.2.3" evidence="1"/>
<comment type="cofactor">
    <cofactor evidence="1">
        <name>Mg(2+)</name>
        <dbReference type="ChEBI" id="CHEBI:18420"/>
    </cofactor>
</comment>
<evidence type="ECO:0000256" key="1">
    <source>
        <dbReference type="RuleBase" id="RU363044"/>
    </source>
</evidence>
<reference evidence="4" key="1">
    <citation type="submission" date="2025-08" db="UniProtKB">
        <authorList>
            <consortium name="RefSeq"/>
        </authorList>
    </citation>
    <scope>IDENTIFICATION</scope>
    <source>
        <tissue evidence="4">Whole organism</tissue>
    </source>
</reference>
<dbReference type="SUPFAM" id="SSF52540">
    <property type="entry name" value="P-loop containing nucleoside triphosphate hydrolases"/>
    <property type="match status" value="1"/>
</dbReference>
<dbReference type="Pfam" id="PF05970">
    <property type="entry name" value="PIF1"/>
    <property type="match status" value="1"/>
</dbReference>
<dbReference type="Gene3D" id="3.40.50.300">
    <property type="entry name" value="P-loop containing nucleotide triphosphate hydrolases"/>
    <property type="match status" value="1"/>
</dbReference>
<keyword evidence="1" id="KW-0547">Nucleotide-binding</keyword>
<proteinExistence type="inferred from homology"/>
<sequence>MVLQWNPEQTAVLKLFRRMLRRADSPRRIRVEGPAASGKSALLQEMESLSLARWPNGVMVLAPTNTAADAVGGRTLHRALGIPNTAPYAPLDQAALSELGLGAVRVVLLDNYHQVNPHVLYTADRRFRQAAGSDGEPFGGRIVVVFSDDRSIPPYRNPALDNGLDYVLDTFSSPVLTLSTTYFADPTFGAAVGRLRAGAVSAADRQMYDTRKLEVLEPEDQPAFLEGAKVCYNKDDCAHFNHVYRRVHTRLTWT</sequence>